<keyword evidence="4 7" id="KW-0808">Transferase</keyword>
<evidence type="ECO:0000256" key="2">
    <source>
        <dbReference type="ARBA" id="ARBA00021292"/>
    </source>
</evidence>
<dbReference type="PANTHER" id="PTHR12526:SF640">
    <property type="entry name" value="COLANIC ACID BIOSYNTHESIS GLYCOSYLTRANSFERASE WCAL-RELATED"/>
    <property type="match status" value="1"/>
</dbReference>
<gene>
    <name evidence="7" type="ORF">F7R91_34665</name>
</gene>
<dbReference type="InterPro" id="IPR001296">
    <property type="entry name" value="Glyco_trans_1"/>
</dbReference>
<dbReference type="EMBL" id="VZRB01000038">
    <property type="protein sequence ID" value="KAB1140762.1"/>
    <property type="molecule type" value="Genomic_DNA"/>
</dbReference>
<dbReference type="PANTHER" id="PTHR12526">
    <property type="entry name" value="GLYCOSYLTRANSFERASE"/>
    <property type="match status" value="1"/>
</dbReference>
<reference evidence="7 8" key="1">
    <citation type="submission" date="2019-09" db="EMBL/GenBank/DDBJ databases">
        <title>Screening of Novel Bioactive Compounds from Soil-Associated.</title>
        <authorList>
            <person name="Zhao S."/>
        </authorList>
    </citation>
    <scope>NUCLEOTIDE SEQUENCE [LARGE SCALE GENOMIC DNA]</scope>
    <source>
        <strain evidence="7 8">HIT-DPA4</strain>
    </source>
</reference>
<accession>A0A6H9URC8</accession>
<organism evidence="7 8">
    <name type="scientific">Streptomyces luteolifulvus</name>
    <dbReference type="NCBI Taxonomy" id="2615112"/>
    <lineage>
        <taxon>Bacteria</taxon>
        <taxon>Bacillati</taxon>
        <taxon>Actinomycetota</taxon>
        <taxon>Actinomycetes</taxon>
        <taxon>Kitasatosporales</taxon>
        <taxon>Streptomycetaceae</taxon>
        <taxon>Streptomyces</taxon>
    </lineage>
</organism>
<keyword evidence="3" id="KW-0328">Glycosyltransferase</keyword>
<evidence type="ECO:0000256" key="4">
    <source>
        <dbReference type="ARBA" id="ARBA00022679"/>
    </source>
</evidence>
<protein>
    <recommendedName>
        <fullName evidence="2">D-inositol 3-phosphate glycosyltransferase</fullName>
    </recommendedName>
</protein>
<evidence type="ECO:0000313" key="8">
    <source>
        <dbReference type="Proteomes" id="UP000442707"/>
    </source>
</evidence>
<evidence type="ECO:0000256" key="3">
    <source>
        <dbReference type="ARBA" id="ARBA00022676"/>
    </source>
</evidence>
<name>A0A6H9URC8_9ACTN</name>
<proteinExistence type="inferred from homology"/>
<dbReference type="Gene3D" id="3.40.50.2000">
    <property type="entry name" value="Glycogen Phosphorylase B"/>
    <property type="match status" value="2"/>
</dbReference>
<dbReference type="Proteomes" id="UP000442707">
    <property type="component" value="Unassembled WGS sequence"/>
</dbReference>
<dbReference type="InterPro" id="IPR028098">
    <property type="entry name" value="Glyco_trans_4-like_N"/>
</dbReference>
<dbReference type="GO" id="GO:0016757">
    <property type="term" value="F:glycosyltransferase activity"/>
    <property type="evidence" value="ECO:0007669"/>
    <property type="project" value="UniProtKB-KW"/>
</dbReference>
<comment type="similarity">
    <text evidence="1">Belongs to the glycosyltransferase group 1 family. Glycosyltransferase 4 subfamily.</text>
</comment>
<feature type="domain" description="Glycosyl transferase family 1" evidence="5">
    <location>
        <begin position="177"/>
        <end position="328"/>
    </location>
</feature>
<sequence length="368" mass="40023">MSTARVCEVIKTLDLGGAEVLLVERLRRARRAGVEYTVVFMQAATDELSDALLSAGVNVVDLRGCPPWLRYARLVGAVRRLAPDVINVHSPSPAAALRPFVRLMRPRPLLISTVHQECYNSLAILLNRPTRRLDDLVVAVSQQVARSRSVRGARRVRTHVHGIDVGKQRHWAGQADQVRQEFGIPQDAFVLACVANLRPIKNHQLLIEAASLVLARRPDALFVLAGDGPLREQVLAEIDRRGLRDRIRFLGRVPQAHRLVAASDVLLLSSHSEGLPVVVMEALAAGVPVVSTAVGGIPELIEDNRNGILTAPGSPDALAEGVLRAMRPEVHRVLAAGARADAAKVDVAGTAEWFDELYATMTAEVRGR</sequence>
<evidence type="ECO:0000259" key="5">
    <source>
        <dbReference type="Pfam" id="PF00534"/>
    </source>
</evidence>
<dbReference type="Pfam" id="PF00534">
    <property type="entry name" value="Glycos_transf_1"/>
    <property type="match status" value="1"/>
</dbReference>
<comment type="caution">
    <text evidence="7">The sequence shown here is derived from an EMBL/GenBank/DDBJ whole genome shotgun (WGS) entry which is preliminary data.</text>
</comment>
<keyword evidence="8" id="KW-1185">Reference proteome</keyword>
<feature type="domain" description="Glycosyltransferase subfamily 4-like N-terminal" evidence="6">
    <location>
        <begin position="16"/>
        <end position="164"/>
    </location>
</feature>
<evidence type="ECO:0000313" key="7">
    <source>
        <dbReference type="EMBL" id="KAB1140762.1"/>
    </source>
</evidence>
<evidence type="ECO:0000259" key="6">
    <source>
        <dbReference type="Pfam" id="PF13439"/>
    </source>
</evidence>
<dbReference type="AlphaFoldDB" id="A0A6H9URC8"/>
<evidence type="ECO:0000256" key="1">
    <source>
        <dbReference type="ARBA" id="ARBA00009481"/>
    </source>
</evidence>
<dbReference type="SUPFAM" id="SSF53756">
    <property type="entry name" value="UDP-Glycosyltransferase/glycogen phosphorylase"/>
    <property type="match status" value="1"/>
</dbReference>
<dbReference type="Pfam" id="PF13439">
    <property type="entry name" value="Glyco_transf_4"/>
    <property type="match status" value="1"/>
</dbReference>
<dbReference type="RefSeq" id="WP_150956333.1">
    <property type="nucleotide sequence ID" value="NZ_VZRB01000038.1"/>
</dbReference>